<organism evidence="1 2">
    <name type="scientific">Trifolium medium</name>
    <dbReference type="NCBI Taxonomy" id="97028"/>
    <lineage>
        <taxon>Eukaryota</taxon>
        <taxon>Viridiplantae</taxon>
        <taxon>Streptophyta</taxon>
        <taxon>Embryophyta</taxon>
        <taxon>Tracheophyta</taxon>
        <taxon>Spermatophyta</taxon>
        <taxon>Magnoliopsida</taxon>
        <taxon>eudicotyledons</taxon>
        <taxon>Gunneridae</taxon>
        <taxon>Pentapetalae</taxon>
        <taxon>rosids</taxon>
        <taxon>fabids</taxon>
        <taxon>Fabales</taxon>
        <taxon>Fabaceae</taxon>
        <taxon>Papilionoideae</taxon>
        <taxon>50 kb inversion clade</taxon>
        <taxon>NPAAA clade</taxon>
        <taxon>Hologalegina</taxon>
        <taxon>IRL clade</taxon>
        <taxon>Trifolieae</taxon>
        <taxon>Trifolium</taxon>
    </lineage>
</organism>
<reference evidence="1 2" key="1">
    <citation type="journal article" date="2018" name="Front. Plant Sci.">
        <title>Red Clover (Trifolium pratense) and Zigzag Clover (T. medium) - A Picture of Genomic Similarities and Differences.</title>
        <authorList>
            <person name="Dluhosova J."/>
            <person name="Istvanek J."/>
            <person name="Nedelnik J."/>
            <person name="Repkova J."/>
        </authorList>
    </citation>
    <scope>NUCLEOTIDE SEQUENCE [LARGE SCALE GENOMIC DNA]</scope>
    <source>
        <strain evidence="2">cv. 10/8</strain>
        <tissue evidence="1">Leaf</tissue>
    </source>
</reference>
<sequence length="43" mass="4778">NREVSSLKMLYQANAILEFHCNLDSQRTLGGPGAPVFQFSCCM</sequence>
<comment type="caution">
    <text evidence="1">The sequence shown here is derived from an EMBL/GenBank/DDBJ whole genome shotgun (WGS) entry which is preliminary data.</text>
</comment>
<accession>A0A392RQ04</accession>
<evidence type="ECO:0000313" key="1">
    <source>
        <dbReference type="EMBL" id="MCI38302.1"/>
    </source>
</evidence>
<evidence type="ECO:0000313" key="2">
    <source>
        <dbReference type="Proteomes" id="UP000265520"/>
    </source>
</evidence>
<name>A0A392RQ04_9FABA</name>
<dbReference type="Proteomes" id="UP000265520">
    <property type="component" value="Unassembled WGS sequence"/>
</dbReference>
<dbReference type="AlphaFoldDB" id="A0A392RQ04"/>
<keyword evidence="2" id="KW-1185">Reference proteome</keyword>
<protein>
    <submittedName>
        <fullName evidence="1">Uncharacterized protein</fullName>
    </submittedName>
</protein>
<proteinExistence type="predicted"/>
<dbReference type="EMBL" id="LXQA010254185">
    <property type="protein sequence ID" value="MCI38302.1"/>
    <property type="molecule type" value="Genomic_DNA"/>
</dbReference>
<feature type="non-terminal residue" evidence="1">
    <location>
        <position position="1"/>
    </location>
</feature>